<dbReference type="InterPro" id="IPR011047">
    <property type="entry name" value="Quinoprotein_ADH-like_sf"/>
</dbReference>
<reference evidence="3 4" key="1">
    <citation type="submission" date="2019-02" db="EMBL/GenBank/DDBJ databases">
        <title>Deep-cultivation of Planctomycetes and their phenomic and genomic characterization uncovers novel biology.</title>
        <authorList>
            <person name="Wiegand S."/>
            <person name="Jogler M."/>
            <person name="Boedeker C."/>
            <person name="Pinto D."/>
            <person name="Vollmers J."/>
            <person name="Rivas-Marin E."/>
            <person name="Kohn T."/>
            <person name="Peeters S.H."/>
            <person name="Heuer A."/>
            <person name="Rast P."/>
            <person name="Oberbeckmann S."/>
            <person name="Bunk B."/>
            <person name="Jeske O."/>
            <person name="Meyerdierks A."/>
            <person name="Storesund J.E."/>
            <person name="Kallscheuer N."/>
            <person name="Luecker S."/>
            <person name="Lage O.M."/>
            <person name="Pohl T."/>
            <person name="Merkel B.J."/>
            <person name="Hornburger P."/>
            <person name="Mueller R.-W."/>
            <person name="Bruemmer F."/>
            <person name="Labrenz M."/>
            <person name="Spormann A.M."/>
            <person name="Op den Camp H."/>
            <person name="Overmann J."/>
            <person name="Amann R."/>
            <person name="Jetten M.S.M."/>
            <person name="Mascher T."/>
            <person name="Medema M.H."/>
            <person name="Devos D.P."/>
            <person name="Kaster A.-K."/>
            <person name="Ovreas L."/>
            <person name="Rohde M."/>
            <person name="Galperin M.Y."/>
            <person name="Jogler C."/>
        </authorList>
    </citation>
    <scope>NUCLEOTIDE SEQUENCE [LARGE SCALE GENOMIC DNA]</scope>
    <source>
        <strain evidence="3 4">V22</strain>
    </source>
</reference>
<accession>A0A517T736</accession>
<name>A0A517T736_9PLAN</name>
<dbReference type="SUPFAM" id="SSF50998">
    <property type="entry name" value="Quinoprotein alcohol dehydrogenase-like"/>
    <property type="match status" value="1"/>
</dbReference>
<dbReference type="Gene3D" id="2.130.10.10">
    <property type="entry name" value="YVTN repeat-like/Quinoprotein amine dehydrogenase"/>
    <property type="match status" value="1"/>
</dbReference>
<dbReference type="InterPro" id="IPR015943">
    <property type="entry name" value="WD40/YVTN_repeat-like_dom_sf"/>
</dbReference>
<dbReference type="RefSeq" id="WP_231734197.1">
    <property type="nucleotide sequence ID" value="NZ_CP036316.1"/>
</dbReference>
<evidence type="ECO:0000256" key="1">
    <source>
        <dbReference type="SAM" id="SignalP"/>
    </source>
</evidence>
<evidence type="ECO:0000313" key="4">
    <source>
        <dbReference type="Proteomes" id="UP000319976"/>
    </source>
</evidence>
<organism evidence="3 4">
    <name type="scientific">Calycomorphotria hydatis</name>
    <dbReference type="NCBI Taxonomy" id="2528027"/>
    <lineage>
        <taxon>Bacteria</taxon>
        <taxon>Pseudomonadati</taxon>
        <taxon>Planctomycetota</taxon>
        <taxon>Planctomycetia</taxon>
        <taxon>Planctomycetales</taxon>
        <taxon>Planctomycetaceae</taxon>
        <taxon>Calycomorphotria</taxon>
    </lineage>
</organism>
<feature type="domain" description="Pyrrolo-quinoline quinone repeat" evidence="2">
    <location>
        <begin position="83"/>
        <end position="343"/>
    </location>
</feature>
<protein>
    <submittedName>
        <fullName evidence="3">Outer membrane biogenesis protein BamB</fullName>
    </submittedName>
</protein>
<dbReference type="SMART" id="SM00564">
    <property type="entry name" value="PQQ"/>
    <property type="match status" value="3"/>
</dbReference>
<evidence type="ECO:0000313" key="3">
    <source>
        <dbReference type="EMBL" id="QDT64177.1"/>
    </source>
</evidence>
<dbReference type="InterPro" id="IPR002372">
    <property type="entry name" value="PQQ_rpt_dom"/>
</dbReference>
<feature type="chain" id="PRO_5022192368" evidence="1">
    <location>
        <begin position="22"/>
        <end position="430"/>
    </location>
</feature>
<proteinExistence type="predicted"/>
<dbReference type="EMBL" id="CP036316">
    <property type="protein sequence ID" value="QDT64177.1"/>
    <property type="molecule type" value="Genomic_DNA"/>
</dbReference>
<dbReference type="Proteomes" id="UP000319976">
    <property type="component" value="Chromosome"/>
</dbReference>
<feature type="signal peptide" evidence="1">
    <location>
        <begin position="1"/>
        <end position="21"/>
    </location>
</feature>
<keyword evidence="1" id="KW-0732">Signal</keyword>
<evidence type="ECO:0000259" key="2">
    <source>
        <dbReference type="Pfam" id="PF13360"/>
    </source>
</evidence>
<dbReference type="KEGG" id="chya:V22_14080"/>
<dbReference type="PANTHER" id="PTHR34512">
    <property type="entry name" value="CELL SURFACE PROTEIN"/>
    <property type="match status" value="1"/>
</dbReference>
<dbReference type="Pfam" id="PF13360">
    <property type="entry name" value="PQQ_2"/>
    <property type="match status" value="1"/>
</dbReference>
<dbReference type="InterPro" id="IPR018391">
    <property type="entry name" value="PQQ_b-propeller_rpt"/>
</dbReference>
<gene>
    <name evidence="3" type="ORF">V22_14080</name>
</gene>
<dbReference type="AlphaFoldDB" id="A0A517T736"/>
<sequence precursor="true">MMIRCAMVFSFLMLSVAVTCGADWSQWRGPQRDGKAVGESIRHDWNAHPPELLWQMEGLGKGFGSLSIVGNKLFATGNMDDGQAVVAVDLDSHKVIWTTVISTGGTRSYPGSRCTPTYSDGALYVTSNDGVLCALSADDGKIIWKRDFPSEFGSPTQKWGFAESPLVDGDRVIATPGAGNAVMAAFDKETGETIWQTPYPDLGGPGKQEPGYSSIVITNAAGVKQYVQNTGQGVIGVRASDGKYLWGNSAAANRVAVIPTPLVQGDYVFATSSYKTGSVLLKLSPGMQRGTVNAEQVYFLDGKKVFENHHGQMILHNGYIYGGHGQNKGFPMCIEFLTGEVAWGGEEDKLRGPSGSKGSAAVIFADGYMIWRYQNGLIALIEATPKEYREKGTFTPPVVEEPSWSHPVIVDGQMYLREQNSLMCFDVSQP</sequence>
<keyword evidence="4" id="KW-1185">Reference proteome</keyword>
<dbReference type="PANTHER" id="PTHR34512:SF30">
    <property type="entry name" value="OUTER MEMBRANE PROTEIN ASSEMBLY FACTOR BAMB"/>
    <property type="match status" value="1"/>
</dbReference>